<keyword evidence="5 7" id="KW-1133">Transmembrane helix</keyword>
<dbReference type="InterPro" id="IPR036458">
    <property type="entry name" value="Na:dicarbo_symporter_sf"/>
</dbReference>
<dbReference type="SUPFAM" id="SSF118215">
    <property type="entry name" value="Proton glutamate symport protein"/>
    <property type="match status" value="1"/>
</dbReference>
<dbReference type="EMBL" id="CP158281">
    <property type="protein sequence ID" value="XBV87677.1"/>
    <property type="molecule type" value="Genomic_DNA"/>
</dbReference>
<evidence type="ECO:0000256" key="2">
    <source>
        <dbReference type="ARBA" id="ARBA00022448"/>
    </source>
</evidence>
<reference evidence="8" key="1">
    <citation type="submission" date="2024-06" db="EMBL/GenBank/DDBJ databases">
        <title>Brevibacterium koreense sp. nov., isolated from jogae-jeotgal, a Korean fermented seafood.</title>
        <authorList>
            <person name="Whon T.W."/>
            <person name="Nam S."/>
            <person name="Kim Y."/>
        </authorList>
    </citation>
    <scope>NUCLEOTIDE SEQUENCE</scope>
    <source>
        <strain evidence="8">CBA3109</strain>
    </source>
</reference>
<evidence type="ECO:0000256" key="6">
    <source>
        <dbReference type="ARBA" id="ARBA00023136"/>
    </source>
</evidence>
<keyword evidence="3" id="KW-1003">Cell membrane</keyword>
<proteinExistence type="predicted"/>
<feature type="transmembrane region" description="Helical" evidence="7">
    <location>
        <begin position="164"/>
        <end position="186"/>
    </location>
</feature>
<keyword evidence="4 7" id="KW-0812">Transmembrane</keyword>
<dbReference type="PANTHER" id="PTHR42865">
    <property type="entry name" value="PROTON/GLUTAMATE-ASPARTATE SYMPORTER"/>
    <property type="match status" value="1"/>
</dbReference>
<dbReference type="RefSeq" id="WP_350268817.1">
    <property type="nucleotide sequence ID" value="NZ_CP158281.1"/>
</dbReference>
<dbReference type="KEGG" id="bkr:AAFP32_08790"/>
<keyword evidence="6 7" id="KW-0472">Membrane</keyword>
<dbReference type="InterPro" id="IPR001991">
    <property type="entry name" value="Na-dicarboxylate_symporter"/>
</dbReference>
<feature type="transmembrane region" description="Helical" evidence="7">
    <location>
        <begin position="85"/>
        <end position="111"/>
    </location>
</feature>
<feature type="transmembrane region" description="Helical" evidence="7">
    <location>
        <begin position="349"/>
        <end position="365"/>
    </location>
</feature>
<sequence length="451" mass="47046">MRLPKWSRSFGVQVTIALIAGVVLGLAARSWGPVSESQDNWLGQTLDTIGSSYVTLLKAAVVPLVITAIIASIGNLRKVTNAARLAVSTLLWFAFTALIAVLIGLILGVVLQPGMHADATSLSGSAPAHEGSWIGFLTGLVPVNFLGLEVGTSADDAGGLVSDVNFNILQLIIASGAIGIAAVKVGKAAEPFLQFVEAALAVVQKVVWWIVRIAPIGTLGLIGNAVNSYGWSTMGSLLWFVVAVYIGLALVFFVVYPTLAKLNGLSVRQYFSGVWPAAQMGFVSRSSIGTMPVTQKVATDNFGVPHSYAAFAVPFGATTKMDGCAAIYPAIAAVFVAQFFGIDLGPVQYFLIVFVSVIGSAATAGTTGATVMLTLTLSTLGLPLEGVGLLLAIEPIVDMGRTALNVSGQALVPAIVAKRHGILDLDRYDSDRVDGYVPVDEEAESSSETYA</sequence>
<feature type="transmembrane region" description="Helical" evidence="7">
    <location>
        <begin position="12"/>
        <end position="32"/>
    </location>
</feature>
<evidence type="ECO:0000313" key="8">
    <source>
        <dbReference type="EMBL" id="XBV87677.1"/>
    </source>
</evidence>
<evidence type="ECO:0000256" key="1">
    <source>
        <dbReference type="ARBA" id="ARBA00004651"/>
    </source>
</evidence>
<dbReference type="PRINTS" id="PR00173">
    <property type="entry name" value="EDTRNSPORT"/>
</dbReference>
<dbReference type="PANTHER" id="PTHR42865:SF7">
    <property type="entry name" value="PROTON_GLUTAMATE-ASPARTATE SYMPORTER"/>
    <property type="match status" value="1"/>
</dbReference>
<evidence type="ECO:0000256" key="4">
    <source>
        <dbReference type="ARBA" id="ARBA00022692"/>
    </source>
</evidence>
<feature type="transmembrane region" description="Helical" evidence="7">
    <location>
        <begin position="131"/>
        <end position="152"/>
    </location>
</feature>
<dbReference type="GO" id="GO:0006835">
    <property type="term" value="P:dicarboxylic acid transport"/>
    <property type="evidence" value="ECO:0007669"/>
    <property type="project" value="TreeGrafter"/>
</dbReference>
<protein>
    <submittedName>
        <fullName evidence="8">Dicarboxylate/amino acid:cation symporter</fullName>
    </submittedName>
</protein>
<dbReference type="AlphaFoldDB" id="A0AAU7UGU6"/>
<feature type="transmembrane region" description="Helical" evidence="7">
    <location>
        <begin position="52"/>
        <end position="73"/>
    </location>
</feature>
<feature type="transmembrane region" description="Helical" evidence="7">
    <location>
        <begin position="325"/>
        <end position="342"/>
    </location>
</feature>
<comment type="subcellular location">
    <subcellularLocation>
        <location evidence="1">Cell membrane</location>
        <topology evidence="1">Multi-pass membrane protein</topology>
    </subcellularLocation>
</comment>
<accession>A0AAU7UGU6</accession>
<keyword evidence="2" id="KW-0813">Transport</keyword>
<dbReference type="Gene3D" id="1.10.3860.10">
    <property type="entry name" value="Sodium:dicarboxylate symporter"/>
    <property type="match status" value="1"/>
</dbReference>
<name>A0AAU7UGU6_9MICO</name>
<evidence type="ECO:0000256" key="5">
    <source>
        <dbReference type="ARBA" id="ARBA00022989"/>
    </source>
</evidence>
<evidence type="ECO:0000256" key="3">
    <source>
        <dbReference type="ARBA" id="ARBA00022475"/>
    </source>
</evidence>
<feature type="transmembrane region" description="Helical" evidence="7">
    <location>
        <begin position="237"/>
        <end position="256"/>
    </location>
</feature>
<dbReference type="GO" id="GO:0015293">
    <property type="term" value="F:symporter activity"/>
    <property type="evidence" value="ECO:0007669"/>
    <property type="project" value="UniProtKB-KW"/>
</dbReference>
<feature type="transmembrane region" description="Helical" evidence="7">
    <location>
        <begin position="206"/>
        <end position="225"/>
    </location>
</feature>
<gene>
    <name evidence="8" type="ORF">AAFP32_08790</name>
</gene>
<organism evidence="8">
    <name type="scientific">Brevibacterium koreense</name>
    <dbReference type="NCBI Taxonomy" id="3140787"/>
    <lineage>
        <taxon>Bacteria</taxon>
        <taxon>Bacillati</taxon>
        <taxon>Actinomycetota</taxon>
        <taxon>Actinomycetes</taxon>
        <taxon>Micrococcales</taxon>
        <taxon>Brevibacteriaceae</taxon>
        <taxon>Brevibacterium</taxon>
    </lineage>
</organism>
<dbReference type="GO" id="GO:0005886">
    <property type="term" value="C:plasma membrane"/>
    <property type="evidence" value="ECO:0007669"/>
    <property type="project" value="UniProtKB-SubCell"/>
</dbReference>
<dbReference type="Pfam" id="PF00375">
    <property type="entry name" value="SDF"/>
    <property type="match status" value="1"/>
</dbReference>
<evidence type="ECO:0000256" key="7">
    <source>
        <dbReference type="SAM" id="Phobius"/>
    </source>
</evidence>